<accession>A0A1W9S325</accession>
<dbReference type="HAMAP" id="MF_01043">
    <property type="entry name" value="PlsY"/>
    <property type="match status" value="1"/>
</dbReference>
<evidence type="ECO:0000256" key="6">
    <source>
        <dbReference type="ARBA" id="ARBA00023098"/>
    </source>
</evidence>
<gene>
    <name evidence="10" type="primary">plsY</name>
    <name evidence="11" type="ORF">B6D57_00935</name>
</gene>
<keyword evidence="1 10" id="KW-1003">Cell membrane</keyword>
<organism evidence="11 12">
    <name type="scientific">Candidatus Coatesbacteria bacterium 4484_99</name>
    <dbReference type="NCBI Taxonomy" id="1970774"/>
    <lineage>
        <taxon>Bacteria</taxon>
        <taxon>Candidatus Coatesiibacteriota</taxon>
    </lineage>
</organism>
<evidence type="ECO:0000256" key="3">
    <source>
        <dbReference type="ARBA" id="ARBA00022679"/>
    </source>
</evidence>
<evidence type="ECO:0000256" key="9">
    <source>
        <dbReference type="ARBA" id="ARBA00023264"/>
    </source>
</evidence>
<sequence length="196" mass="21411">MVSSYLKYLLLFISSYIAGSFPTAYLMAKWTRGIRLSECGSKSIGAMNLASVMGRSWALWVIFIDGWKGALPVLVGMDMGGIFPYIAGLGAVLGHNFSVFLRFWGGRGVATIGGVLFFLSPFAFATAMGINALVRFTTGYSYLSNITMALCLPLVLFLFKGWQAGVILGCGMCVLVVLSYVRNPDVNWRARRREGD</sequence>
<dbReference type="Proteomes" id="UP000192611">
    <property type="component" value="Unassembled WGS sequence"/>
</dbReference>
<dbReference type="EC" id="2.3.1.275" evidence="10"/>
<dbReference type="SMART" id="SM01207">
    <property type="entry name" value="G3P_acyltransf"/>
    <property type="match status" value="1"/>
</dbReference>
<evidence type="ECO:0000256" key="1">
    <source>
        <dbReference type="ARBA" id="ARBA00022475"/>
    </source>
</evidence>
<dbReference type="AlphaFoldDB" id="A0A1W9S325"/>
<dbReference type="InterPro" id="IPR003811">
    <property type="entry name" value="G3P_acylTferase_PlsY"/>
</dbReference>
<evidence type="ECO:0000313" key="12">
    <source>
        <dbReference type="Proteomes" id="UP000192611"/>
    </source>
</evidence>
<keyword evidence="9 10" id="KW-1208">Phospholipid metabolism</keyword>
<dbReference type="PANTHER" id="PTHR30309:SF0">
    <property type="entry name" value="GLYCEROL-3-PHOSPHATE ACYLTRANSFERASE-RELATED"/>
    <property type="match status" value="1"/>
</dbReference>
<keyword evidence="5 10" id="KW-1133">Transmembrane helix</keyword>
<feature type="transmembrane region" description="Helical" evidence="10">
    <location>
        <begin position="164"/>
        <end position="181"/>
    </location>
</feature>
<keyword evidence="6 10" id="KW-0443">Lipid metabolism</keyword>
<dbReference type="UniPathway" id="UPA00085"/>
<comment type="subcellular location">
    <subcellularLocation>
        <location evidence="10">Cell membrane</location>
        <topology evidence="10">Multi-pass membrane protein</topology>
    </subcellularLocation>
</comment>
<evidence type="ECO:0000256" key="7">
    <source>
        <dbReference type="ARBA" id="ARBA00023136"/>
    </source>
</evidence>
<feature type="transmembrane region" description="Helical" evidence="10">
    <location>
        <begin position="6"/>
        <end position="28"/>
    </location>
</feature>
<feature type="transmembrane region" description="Helical" evidence="10">
    <location>
        <begin position="115"/>
        <end position="134"/>
    </location>
</feature>
<keyword evidence="7 10" id="KW-0472">Membrane</keyword>
<comment type="pathway">
    <text evidence="10">Lipid metabolism; phospholipid metabolism.</text>
</comment>
<keyword evidence="3 10" id="KW-0808">Transferase</keyword>
<evidence type="ECO:0000256" key="10">
    <source>
        <dbReference type="HAMAP-Rule" id="MF_01043"/>
    </source>
</evidence>
<keyword evidence="2 10" id="KW-0444">Lipid biosynthesis</keyword>
<proteinExistence type="inferred from homology"/>
<dbReference type="PANTHER" id="PTHR30309">
    <property type="entry name" value="INNER MEMBRANE PROTEIN YGIH"/>
    <property type="match status" value="1"/>
</dbReference>
<dbReference type="GO" id="GO:0005886">
    <property type="term" value="C:plasma membrane"/>
    <property type="evidence" value="ECO:0007669"/>
    <property type="project" value="UniProtKB-SubCell"/>
</dbReference>
<keyword evidence="8 10" id="KW-0594">Phospholipid biosynthesis</keyword>
<protein>
    <recommendedName>
        <fullName evidence="10">Glycerol-3-phosphate acyltransferase</fullName>
    </recommendedName>
    <alternativeName>
        <fullName evidence="10">Acyl-PO4 G3P acyltransferase</fullName>
    </alternativeName>
    <alternativeName>
        <fullName evidence="10">Acyl-phosphate--glycerol-3-phosphate acyltransferase</fullName>
    </alternativeName>
    <alternativeName>
        <fullName evidence="10">G3P acyltransferase</fullName>
        <shortName evidence="10">GPAT</shortName>
        <ecNumber evidence="10">2.3.1.275</ecNumber>
    </alternativeName>
    <alternativeName>
        <fullName evidence="10">Lysophosphatidic acid synthase</fullName>
        <shortName evidence="10">LPA synthase</shortName>
    </alternativeName>
</protein>
<dbReference type="GO" id="GO:0008654">
    <property type="term" value="P:phospholipid biosynthetic process"/>
    <property type="evidence" value="ECO:0007669"/>
    <property type="project" value="UniProtKB-UniRule"/>
</dbReference>
<comment type="catalytic activity">
    <reaction evidence="10">
        <text>an acyl phosphate + sn-glycerol 3-phosphate = a 1-acyl-sn-glycero-3-phosphate + phosphate</text>
        <dbReference type="Rhea" id="RHEA:34075"/>
        <dbReference type="ChEBI" id="CHEBI:43474"/>
        <dbReference type="ChEBI" id="CHEBI:57597"/>
        <dbReference type="ChEBI" id="CHEBI:57970"/>
        <dbReference type="ChEBI" id="CHEBI:59918"/>
        <dbReference type="EC" id="2.3.1.275"/>
    </reaction>
</comment>
<evidence type="ECO:0000313" key="11">
    <source>
        <dbReference type="EMBL" id="OQX91136.1"/>
    </source>
</evidence>
<feature type="transmembrane region" description="Helical" evidence="10">
    <location>
        <begin position="140"/>
        <end position="159"/>
    </location>
</feature>
<keyword evidence="4 10" id="KW-0812">Transmembrane</keyword>
<evidence type="ECO:0000256" key="4">
    <source>
        <dbReference type="ARBA" id="ARBA00022692"/>
    </source>
</evidence>
<name>A0A1W9S325_9BACT</name>
<evidence type="ECO:0000256" key="5">
    <source>
        <dbReference type="ARBA" id="ARBA00022989"/>
    </source>
</evidence>
<dbReference type="Pfam" id="PF02660">
    <property type="entry name" value="G3P_acyltransf"/>
    <property type="match status" value="1"/>
</dbReference>
<feature type="transmembrane region" description="Helical" evidence="10">
    <location>
        <begin position="82"/>
        <end position="103"/>
    </location>
</feature>
<comment type="subunit">
    <text evidence="10">Probably interacts with PlsX.</text>
</comment>
<comment type="caution">
    <text evidence="11">The sequence shown here is derived from an EMBL/GenBank/DDBJ whole genome shotgun (WGS) entry which is preliminary data.</text>
</comment>
<evidence type="ECO:0000256" key="8">
    <source>
        <dbReference type="ARBA" id="ARBA00023209"/>
    </source>
</evidence>
<reference evidence="12" key="1">
    <citation type="submission" date="2017-03" db="EMBL/GenBank/DDBJ databases">
        <title>Novel pathways for hydrocarbon cycling and metabolic interdependencies in hydrothermal sediment communities.</title>
        <authorList>
            <person name="Dombrowski N."/>
            <person name="Seitz K."/>
            <person name="Teske A."/>
            <person name="Baker B."/>
        </authorList>
    </citation>
    <scope>NUCLEOTIDE SEQUENCE [LARGE SCALE GENOMIC DNA]</scope>
</reference>
<dbReference type="EMBL" id="NATQ01000011">
    <property type="protein sequence ID" value="OQX91136.1"/>
    <property type="molecule type" value="Genomic_DNA"/>
</dbReference>
<dbReference type="GO" id="GO:0043772">
    <property type="term" value="F:acyl-phosphate glycerol-3-phosphate acyltransferase activity"/>
    <property type="evidence" value="ECO:0007669"/>
    <property type="project" value="UniProtKB-UniRule"/>
</dbReference>
<comment type="similarity">
    <text evidence="10">Belongs to the PlsY family.</text>
</comment>
<comment type="function">
    <text evidence="10">Catalyzes the transfer of an acyl group from acyl-phosphate (acyl-PO(4)) to glycerol-3-phosphate (G3P) to form lysophosphatidic acid (LPA). This enzyme utilizes acyl-phosphate as fatty acyl donor, but not acyl-CoA or acyl-ACP.</text>
</comment>
<evidence type="ECO:0000256" key="2">
    <source>
        <dbReference type="ARBA" id="ARBA00022516"/>
    </source>
</evidence>